<organism evidence="1 2">
    <name type="scientific">Luedemannella flava</name>
    <dbReference type="NCBI Taxonomy" id="349316"/>
    <lineage>
        <taxon>Bacteria</taxon>
        <taxon>Bacillati</taxon>
        <taxon>Actinomycetota</taxon>
        <taxon>Actinomycetes</taxon>
        <taxon>Micromonosporales</taxon>
        <taxon>Micromonosporaceae</taxon>
        <taxon>Luedemannella</taxon>
    </lineage>
</organism>
<accession>A0ABN2MKB3</accession>
<gene>
    <name evidence="1" type="ORF">GCM10009682_56400</name>
</gene>
<sequence length="161" mass="17327">MVLNALLKAHPDLVVEAEALATRILDNAAWESIGDEVEHALRLLPLKALGARVGYHPGRGYTHECDAASEIVEETLAPYLDDITRRLALGMTASAHQTAAGVLAGLHACDGEHGGDSLLGYASEIQNYAYSVFALLKKHRAPLPAALYEVACPNWMHLYNG</sequence>
<dbReference type="EMBL" id="BAAALT010000261">
    <property type="protein sequence ID" value="GAA1830336.1"/>
    <property type="molecule type" value="Genomic_DNA"/>
</dbReference>
<dbReference type="Proteomes" id="UP001500218">
    <property type="component" value="Unassembled WGS sequence"/>
</dbReference>
<evidence type="ECO:0000313" key="1">
    <source>
        <dbReference type="EMBL" id="GAA1830336.1"/>
    </source>
</evidence>
<protein>
    <submittedName>
        <fullName evidence="1">Uncharacterized protein</fullName>
    </submittedName>
</protein>
<reference evidence="1 2" key="1">
    <citation type="journal article" date="2019" name="Int. J. Syst. Evol. Microbiol.">
        <title>The Global Catalogue of Microorganisms (GCM) 10K type strain sequencing project: providing services to taxonomists for standard genome sequencing and annotation.</title>
        <authorList>
            <consortium name="The Broad Institute Genomics Platform"/>
            <consortium name="The Broad Institute Genome Sequencing Center for Infectious Disease"/>
            <person name="Wu L."/>
            <person name="Ma J."/>
        </authorList>
    </citation>
    <scope>NUCLEOTIDE SEQUENCE [LARGE SCALE GENOMIC DNA]</scope>
    <source>
        <strain evidence="1 2">JCM 13250</strain>
    </source>
</reference>
<evidence type="ECO:0000313" key="2">
    <source>
        <dbReference type="Proteomes" id="UP001500218"/>
    </source>
</evidence>
<comment type="caution">
    <text evidence="1">The sequence shown here is derived from an EMBL/GenBank/DDBJ whole genome shotgun (WGS) entry which is preliminary data.</text>
</comment>
<keyword evidence="2" id="KW-1185">Reference proteome</keyword>
<name>A0ABN2MKB3_9ACTN</name>
<proteinExistence type="predicted"/>